<organism evidence="1 2">
    <name type="scientific">Salmonella phage FSL SP-058</name>
    <dbReference type="NCBI Taxonomy" id="1173761"/>
    <lineage>
        <taxon>Viruses</taxon>
        <taxon>Duplodnaviria</taxon>
        <taxon>Heunggongvirae</taxon>
        <taxon>Uroviricota</taxon>
        <taxon>Caudoviricetes</taxon>
        <taxon>Schitoviridae</taxon>
        <taxon>Humphriesvirinae</taxon>
        <taxon>Ithacavirus</taxon>
        <taxon>Ithacavirus SP058</taxon>
    </lineage>
</organism>
<dbReference type="EMBL" id="KC139517">
    <property type="protein sequence ID" value="AGF88131.1"/>
    <property type="molecule type" value="Genomic_DNA"/>
</dbReference>
<sequence>MDNQLIIIFKALLESNGKLALCHEGVGLVCTTITSCNNCPLSRARYIKTPERNFPNQLFTVLEKLNG</sequence>
<dbReference type="RefSeq" id="YP_008239420.1">
    <property type="nucleotide sequence ID" value="NC_021772.1"/>
</dbReference>
<accession>S4TNQ6</accession>
<reference evidence="1 2" key="1">
    <citation type="journal article" date="2013" name="BMC Genomics">
        <title>Genomic characterization provides new insight into Salmonella phage diversity.</title>
        <authorList>
            <person name="Moreno Switt A.I."/>
            <person name="Orsi R.H."/>
            <person name="den Bakker H.C."/>
            <person name="Vongkamjan K."/>
            <person name="Altier C."/>
            <person name="Wiedmann M."/>
        </authorList>
    </citation>
    <scope>NUCLEOTIDE SEQUENCE [LARGE SCALE GENOMIC DNA]</scope>
</reference>
<protein>
    <submittedName>
        <fullName evidence="1">Uncharacterized protein</fullName>
    </submittedName>
</protein>
<dbReference type="Proteomes" id="UP000014990">
    <property type="component" value="Segment"/>
</dbReference>
<dbReference type="GeneID" id="16275464"/>
<name>S4TNQ6_9CAUD</name>
<evidence type="ECO:0000313" key="2">
    <source>
        <dbReference type="Proteomes" id="UP000014990"/>
    </source>
</evidence>
<dbReference type="KEGG" id="vg:16275464"/>
<keyword evidence="2" id="KW-1185">Reference proteome</keyword>
<gene>
    <name evidence="1" type="ORF">SP058_00080</name>
</gene>
<evidence type="ECO:0000313" key="1">
    <source>
        <dbReference type="EMBL" id="AGF88131.1"/>
    </source>
</evidence>
<proteinExistence type="predicted"/>